<name>A0A6J4SNM8_9ACTN</name>
<feature type="domain" description="Bacterial bifunctional deaminase-reductase C-terminal" evidence="1">
    <location>
        <begin position="2"/>
        <end position="189"/>
    </location>
</feature>
<evidence type="ECO:0000313" key="2">
    <source>
        <dbReference type="EMBL" id="CAA9499282.1"/>
    </source>
</evidence>
<dbReference type="InterPro" id="IPR050765">
    <property type="entry name" value="Riboflavin_Biosynth_HTPR"/>
</dbReference>
<gene>
    <name evidence="2" type="ORF">AVDCRST_MAG30-1812</name>
</gene>
<dbReference type="Gene3D" id="3.40.430.10">
    <property type="entry name" value="Dihydrofolate Reductase, subunit A"/>
    <property type="match status" value="1"/>
</dbReference>
<protein>
    <submittedName>
        <fullName evidence="2">Dihydrofolate reductase</fullName>
        <ecNumber evidence="2">1.5.1.3</ecNumber>
    </submittedName>
</protein>
<reference evidence="2" key="1">
    <citation type="submission" date="2020-02" db="EMBL/GenBank/DDBJ databases">
        <authorList>
            <person name="Meier V. D."/>
        </authorList>
    </citation>
    <scope>NUCLEOTIDE SEQUENCE</scope>
    <source>
        <strain evidence="2">AVDCRST_MAG30</strain>
    </source>
</reference>
<dbReference type="GO" id="GO:0008703">
    <property type="term" value="F:5-amino-6-(5-phosphoribosylamino)uracil reductase activity"/>
    <property type="evidence" value="ECO:0007669"/>
    <property type="project" value="InterPro"/>
</dbReference>
<dbReference type="SUPFAM" id="SSF53597">
    <property type="entry name" value="Dihydrofolate reductase-like"/>
    <property type="match status" value="1"/>
</dbReference>
<keyword evidence="2" id="KW-0560">Oxidoreductase</keyword>
<proteinExistence type="predicted"/>
<organism evidence="2">
    <name type="scientific">uncultured Solirubrobacteraceae bacterium</name>
    <dbReference type="NCBI Taxonomy" id="1162706"/>
    <lineage>
        <taxon>Bacteria</taxon>
        <taxon>Bacillati</taxon>
        <taxon>Actinomycetota</taxon>
        <taxon>Thermoleophilia</taxon>
        <taxon>Solirubrobacterales</taxon>
        <taxon>Solirubrobacteraceae</taxon>
        <taxon>environmental samples</taxon>
    </lineage>
</organism>
<sequence>MRKLIVCTLISLDGYLEGPSGSIVDLPIDGFFDQYNLERQEAADTLVLGRRTYEQFRAYWPAIAEDPTHSPAVAADPEAAHLQKALARNNGRLHKIVVSDTLTPESTAPWQETTEIVARRAARDRIAEERAAEGGDMLVFGSRTLWHDLLRAGLVDELHVMVGAGLVGGGTPAFPEGMSERLRLLETRQHEGSGIVVLRYARTSGG</sequence>
<dbReference type="InterPro" id="IPR002734">
    <property type="entry name" value="RibDG_C"/>
</dbReference>
<dbReference type="GO" id="GO:0009231">
    <property type="term" value="P:riboflavin biosynthetic process"/>
    <property type="evidence" value="ECO:0007669"/>
    <property type="project" value="InterPro"/>
</dbReference>
<dbReference type="EMBL" id="CADCVS010000242">
    <property type="protein sequence ID" value="CAA9499282.1"/>
    <property type="molecule type" value="Genomic_DNA"/>
</dbReference>
<dbReference type="GO" id="GO:0004146">
    <property type="term" value="F:dihydrofolate reductase activity"/>
    <property type="evidence" value="ECO:0007669"/>
    <property type="project" value="UniProtKB-EC"/>
</dbReference>
<evidence type="ECO:0000259" key="1">
    <source>
        <dbReference type="Pfam" id="PF01872"/>
    </source>
</evidence>
<accession>A0A6J4SNM8</accession>
<dbReference type="EC" id="1.5.1.3" evidence="2"/>
<dbReference type="Pfam" id="PF01872">
    <property type="entry name" value="RibD_C"/>
    <property type="match status" value="1"/>
</dbReference>
<dbReference type="PANTHER" id="PTHR38011">
    <property type="entry name" value="DIHYDROFOLATE REDUCTASE FAMILY PROTEIN (AFU_ORTHOLOGUE AFUA_8G06820)"/>
    <property type="match status" value="1"/>
</dbReference>
<dbReference type="PANTHER" id="PTHR38011:SF11">
    <property type="entry name" value="2,5-DIAMINO-6-RIBOSYLAMINO-4(3H)-PYRIMIDINONE 5'-PHOSPHATE REDUCTASE"/>
    <property type="match status" value="1"/>
</dbReference>
<dbReference type="InterPro" id="IPR024072">
    <property type="entry name" value="DHFR-like_dom_sf"/>
</dbReference>
<dbReference type="AlphaFoldDB" id="A0A6J4SNM8"/>